<reference evidence="3" key="1">
    <citation type="submission" date="2012-08" db="EMBL/GenBank/DDBJ databases">
        <title>The Genome Sequence of Wuchereria bancrofti.</title>
        <authorList>
            <person name="Nutman T.B."/>
            <person name="Fink D.L."/>
            <person name="Russ C."/>
            <person name="Young S."/>
            <person name="Zeng Q."/>
            <person name="Koehrsen M."/>
            <person name="Alvarado L."/>
            <person name="Berlin A."/>
            <person name="Chapman S.B."/>
            <person name="Chen Z."/>
            <person name="Freedman E."/>
            <person name="Gellesch M."/>
            <person name="Goldberg J."/>
            <person name="Griggs A."/>
            <person name="Gujja S."/>
            <person name="Heilman E.R."/>
            <person name="Heiman D."/>
            <person name="Hepburn T."/>
            <person name="Howarth C."/>
            <person name="Jen D."/>
            <person name="Larson L."/>
            <person name="Lewis B."/>
            <person name="Mehta T."/>
            <person name="Park D."/>
            <person name="Pearson M."/>
            <person name="Roberts A."/>
            <person name="Saif S."/>
            <person name="Shea T."/>
            <person name="Shenoy N."/>
            <person name="Sisk P."/>
            <person name="Stolte C."/>
            <person name="Sykes S."/>
            <person name="Walk T."/>
            <person name="White J."/>
            <person name="Yandava C."/>
            <person name="Haas B."/>
            <person name="Henn M.R."/>
            <person name="Nusbaum C."/>
            <person name="Birren B."/>
        </authorList>
    </citation>
    <scope>NUCLEOTIDE SEQUENCE [LARGE SCALE GENOMIC DNA]</scope>
    <source>
        <strain evidence="3">NA</strain>
    </source>
</reference>
<dbReference type="Proteomes" id="UP000004810">
    <property type="component" value="Unassembled WGS sequence"/>
</dbReference>
<evidence type="ECO:0000313" key="3">
    <source>
        <dbReference type="Proteomes" id="UP000004810"/>
    </source>
</evidence>
<organism evidence="2 3">
    <name type="scientific">Wuchereria bancrofti</name>
    <dbReference type="NCBI Taxonomy" id="6293"/>
    <lineage>
        <taxon>Eukaryota</taxon>
        <taxon>Metazoa</taxon>
        <taxon>Ecdysozoa</taxon>
        <taxon>Nematoda</taxon>
        <taxon>Chromadorea</taxon>
        <taxon>Rhabditida</taxon>
        <taxon>Spirurina</taxon>
        <taxon>Spiruromorpha</taxon>
        <taxon>Filarioidea</taxon>
        <taxon>Onchocercidae</taxon>
        <taxon>Wuchereria</taxon>
    </lineage>
</organism>
<feature type="non-terminal residue" evidence="2">
    <location>
        <position position="1"/>
    </location>
</feature>
<dbReference type="AlphaFoldDB" id="J9E042"/>
<dbReference type="PANTHER" id="PTHR31640:SF1">
    <property type="entry name" value="BRIDGE-LIKE LIPID TRANSFER PROTEIN FAMILY MEMBER 1"/>
    <property type="match status" value="1"/>
</dbReference>
<comment type="caution">
    <text evidence="2">The sequence shown here is derived from an EMBL/GenBank/DDBJ whole genome shotgun (WGS) entry which is preliminary data.</text>
</comment>
<dbReference type="InterPro" id="IPR056742">
    <property type="entry name" value="BLTP1_C"/>
</dbReference>
<name>J9E042_WUCBA</name>
<evidence type="ECO:0000259" key="1">
    <source>
        <dbReference type="Pfam" id="PF25040"/>
    </source>
</evidence>
<dbReference type="GO" id="GO:0048488">
    <property type="term" value="P:synaptic vesicle endocytosis"/>
    <property type="evidence" value="ECO:0007669"/>
    <property type="project" value="TreeGrafter"/>
</dbReference>
<feature type="domain" description="Bridge-like lipid transfer protein family member 1 C-terminal" evidence="1">
    <location>
        <begin position="2"/>
        <end position="47"/>
    </location>
</feature>
<gene>
    <name evidence="2" type="ORF">WUBG_18822</name>
</gene>
<dbReference type="Pfam" id="PF25040">
    <property type="entry name" value="BLTP1_C"/>
    <property type="match status" value="1"/>
</dbReference>
<protein>
    <recommendedName>
        <fullName evidence="1">Bridge-like lipid transfer protein family member 1 C-terminal domain-containing protein</fullName>
    </recommendedName>
</protein>
<dbReference type="EMBL" id="ADBV01022663">
    <property type="protein sequence ID" value="EJW70272.1"/>
    <property type="molecule type" value="Genomic_DNA"/>
</dbReference>
<dbReference type="InterPro" id="IPR033616">
    <property type="entry name" value="BLTP1"/>
</dbReference>
<accession>J9E042</accession>
<sequence>ITCTIDIGQATFTYDMRKLSQLIAFPRPWYRRRIAQRLLLKNQQFPKTQSVGAGRSLYAIKIFNSI</sequence>
<evidence type="ECO:0000313" key="2">
    <source>
        <dbReference type="EMBL" id="EJW70272.1"/>
    </source>
</evidence>
<proteinExistence type="predicted"/>
<dbReference type="GO" id="GO:0098793">
    <property type="term" value="C:presynapse"/>
    <property type="evidence" value="ECO:0007669"/>
    <property type="project" value="GOC"/>
</dbReference>
<dbReference type="PANTHER" id="PTHR31640">
    <property type="entry name" value="TRANSMEMBRANE PROTEIN KIAA1109"/>
    <property type="match status" value="1"/>
</dbReference>